<dbReference type="RefSeq" id="WP_102181663.1">
    <property type="nucleotide sequence ID" value="NZ_NMQE01000326.1"/>
</dbReference>
<gene>
    <name evidence="3" type="ORF">CEN46_11550</name>
</gene>
<evidence type="ECO:0000313" key="4">
    <source>
        <dbReference type="Proteomes" id="UP000235081"/>
    </source>
</evidence>
<sequence length="367" mass="41675">MKPSNRQIWLGAIAIAVLILLTIIAAPSNSKINSGSTYGLAPDGYGAWYAFMQDRGITIQRWQKPFDELKKEKRPVTLLQIYSQLNHPVILSQEREWVEAGNTLVVLGMRQQVTAANFSTMQNSPFGDVKIETRRRLTSISESDQEKISLGDRFGAVVWEERRGKGKIIFSTTPYLAANAYQDHLSNFQYLASLVNQKNNLLFVDEYIHGYKDPEVRKSEGKGDLFSYLAKTPLLPAFIQVCILLFVLIWAQNRRFGKPVALETPELDNSEAYIQALAGVLHKAQSTDFLVEMIGKQEQLQLQKNLGLGSEILDRQTLVNTWQQQIGTATAELDAVLQQSQKRRMSERELISWLGKWQTLRRMKNNA</sequence>
<evidence type="ECO:0000256" key="1">
    <source>
        <dbReference type="SAM" id="Phobius"/>
    </source>
</evidence>
<keyword evidence="1" id="KW-0812">Transmembrane</keyword>
<dbReference type="Proteomes" id="UP000235081">
    <property type="component" value="Unassembled WGS sequence"/>
</dbReference>
<organism evidence="3 4">
    <name type="scientific">Fischerella thermalis CCMEE 5318</name>
    <dbReference type="NCBI Taxonomy" id="2019666"/>
    <lineage>
        <taxon>Bacteria</taxon>
        <taxon>Bacillati</taxon>
        <taxon>Cyanobacteriota</taxon>
        <taxon>Cyanophyceae</taxon>
        <taxon>Nostocales</taxon>
        <taxon>Hapalosiphonaceae</taxon>
        <taxon>Fischerella</taxon>
    </lineage>
</organism>
<dbReference type="EMBL" id="NMQE01000326">
    <property type="protein sequence ID" value="PMB22844.1"/>
    <property type="molecule type" value="Genomic_DNA"/>
</dbReference>
<evidence type="ECO:0000313" key="3">
    <source>
        <dbReference type="EMBL" id="PMB22844.1"/>
    </source>
</evidence>
<dbReference type="InterPro" id="IPR025646">
    <property type="entry name" value="DUF4350"/>
</dbReference>
<comment type="caution">
    <text evidence="3">The sequence shown here is derived from an EMBL/GenBank/DDBJ whole genome shotgun (WGS) entry which is preliminary data.</text>
</comment>
<feature type="transmembrane region" description="Helical" evidence="1">
    <location>
        <begin position="234"/>
        <end position="251"/>
    </location>
</feature>
<keyword evidence="1" id="KW-1133">Transmembrane helix</keyword>
<protein>
    <recommendedName>
        <fullName evidence="2">DUF4350 domain-containing protein</fullName>
    </recommendedName>
</protein>
<keyword evidence="1" id="KW-0472">Membrane</keyword>
<dbReference type="AlphaFoldDB" id="A0A2N6LGC0"/>
<name>A0A2N6LGC0_9CYAN</name>
<accession>A0A2N6LGC0</accession>
<proteinExistence type="predicted"/>
<reference evidence="3 4" key="1">
    <citation type="submission" date="2017-07" db="EMBL/GenBank/DDBJ databases">
        <title>Genomes of Fischerella (Mastigocladus) sp. strains.</title>
        <authorList>
            <person name="Miller S.R."/>
        </authorList>
    </citation>
    <scope>NUCLEOTIDE SEQUENCE [LARGE SCALE GENOMIC DNA]</scope>
    <source>
        <strain evidence="3 4">CCMEE 5318</strain>
    </source>
</reference>
<feature type="domain" description="DUF4350" evidence="2">
    <location>
        <begin position="41"/>
        <end position="195"/>
    </location>
</feature>
<dbReference type="Pfam" id="PF14258">
    <property type="entry name" value="DUF4350"/>
    <property type="match status" value="1"/>
</dbReference>
<evidence type="ECO:0000259" key="2">
    <source>
        <dbReference type="Pfam" id="PF14258"/>
    </source>
</evidence>